<organism evidence="1 2">
    <name type="scientific">Neobacillus pocheonensis</name>
    <dbReference type="NCBI Taxonomy" id="363869"/>
    <lineage>
        <taxon>Bacteria</taxon>
        <taxon>Bacillati</taxon>
        <taxon>Bacillota</taxon>
        <taxon>Bacilli</taxon>
        <taxon>Bacillales</taxon>
        <taxon>Bacillaceae</taxon>
        <taxon>Neobacillus</taxon>
    </lineage>
</organism>
<keyword evidence="2" id="KW-1185">Reference proteome</keyword>
<gene>
    <name evidence="1" type="ORF">NDK43_32930</name>
</gene>
<reference evidence="1 2" key="1">
    <citation type="submission" date="2022-06" db="EMBL/GenBank/DDBJ databases">
        <authorList>
            <person name="Jeon C.O."/>
        </authorList>
    </citation>
    <scope>NUCLEOTIDE SEQUENCE [LARGE SCALE GENOMIC DNA]</scope>
    <source>
        <strain evidence="1 2">KCTC 13943</strain>
    </source>
</reference>
<comment type="caution">
    <text evidence="1">The sequence shown here is derived from an EMBL/GenBank/DDBJ whole genome shotgun (WGS) entry which is preliminary data.</text>
</comment>
<evidence type="ECO:0000313" key="2">
    <source>
        <dbReference type="Proteomes" id="UP001523262"/>
    </source>
</evidence>
<dbReference type="EMBL" id="JAMQCR010000004">
    <property type="protein sequence ID" value="MCM2536205.1"/>
    <property type="molecule type" value="Genomic_DNA"/>
</dbReference>
<sequence length="45" mass="5431">MKNVIKRLQLFYHRKDIVEIESELEKGTSFRLIIPDMKERGRELA</sequence>
<protein>
    <submittedName>
        <fullName evidence="1">Uncharacterized protein</fullName>
    </submittedName>
</protein>
<proteinExistence type="predicted"/>
<dbReference type="Proteomes" id="UP001523262">
    <property type="component" value="Unassembled WGS sequence"/>
</dbReference>
<evidence type="ECO:0000313" key="1">
    <source>
        <dbReference type="EMBL" id="MCM2536205.1"/>
    </source>
</evidence>
<name>A0ABT0WIR1_9BACI</name>
<accession>A0ABT0WIR1</accession>